<evidence type="ECO:0000259" key="2">
    <source>
        <dbReference type="PROSITE" id="PS50902"/>
    </source>
</evidence>
<dbReference type="Pfam" id="PF19583">
    <property type="entry name" value="ODP"/>
    <property type="match status" value="1"/>
</dbReference>
<proteinExistence type="inferred from homology"/>
<feature type="domain" description="Flavodoxin-like" evidence="2">
    <location>
        <begin position="251"/>
        <end position="388"/>
    </location>
</feature>
<name>A0A410FSJ5_BIPS1</name>
<evidence type="ECO:0000313" key="4">
    <source>
        <dbReference type="Proteomes" id="UP000287233"/>
    </source>
</evidence>
<dbReference type="Gene3D" id="3.60.15.10">
    <property type="entry name" value="Ribonuclease Z/Hydroxyacylglutathione hydrolase-like"/>
    <property type="match status" value="1"/>
</dbReference>
<evidence type="ECO:0000256" key="1">
    <source>
        <dbReference type="ARBA" id="ARBA00007121"/>
    </source>
</evidence>
<dbReference type="Proteomes" id="UP000287233">
    <property type="component" value="Chromosome"/>
</dbReference>
<dbReference type="PIRSF" id="PIRSF005243">
    <property type="entry name" value="ROO"/>
    <property type="match status" value="1"/>
</dbReference>
<dbReference type="KEGG" id="bih:BIP78_0184"/>
<dbReference type="GO" id="GO:0046872">
    <property type="term" value="F:metal ion binding"/>
    <property type="evidence" value="ECO:0007669"/>
    <property type="project" value="InterPro"/>
</dbReference>
<sequence>MDPSAIRPGIFWVGVNDRITDLFEGQWPLPHGVSYNAYLVVGERVALVDGVKAPFGEELLRCVAEVVPPERIAYLIVNHLEPDHSGSLPLLRRVAPGAEVLATKAALPLLDALYGIRDRVRAVSDGETLDLGGKRLSFYAIPFVHWPETMATYEETERILFSCDAFGGFGALDGVLFDDEADLAHYEGEAVRYYTNIVGAVSKPVLRAIDKLGGLPIEVIAPSHGLVWRRDPRRIVDLYGRLARMEGEPAVTVLYGSMYDHTREMADAVARGVTAAGVPVRVVDAARVHPSTVLTEVWRRKGLILGSPTYDSGIFPAVEHALRLVVCKRLANRVVGLFGSLGWQGGAVRKMADEVAPLGWDLVDKVEFKGAPRADDLARGDELGRAVAERVRG</sequence>
<accession>A0A410FSJ5</accession>
<dbReference type="SUPFAM" id="SSF56281">
    <property type="entry name" value="Metallo-hydrolase/oxidoreductase"/>
    <property type="match status" value="1"/>
</dbReference>
<dbReference type="PANTHER" id="PTHR43717:SF1">
    <property type="entry name" value="ANAEROBIC NITRIC OXIDE REDUCTASE FLAVORUBREDOXIN"/>
    <property type="match status" value="1"/>
</dbReference>
<dbReference type="InterPro" id="IPR001279">
    <property type="entry name" value="Metallo-B-lactamas"/>
</dbReference>
<gene>
    <name evidence="3" type="ORF">BIP78_0184</name>
</gene>
<reference evidence="4" key="1">
    <citation type="submission" date="2018-12" db="EMBL/GenBank/DDBJ databases">
        <title>Complete genome sequence of an uncultured bacterium of the candidate phylum Bipolaricaulota.</title>
        <authorList>
            <person name="Kadnikov V.V."/>
            <person name="Mardanov A.V."/>
            <person name="Beletsky A.V."/>
            <person name="Frank Y.A."/>
            <person name="Karnachuk O.V."/>
            <person name="Ravin N.V."/>
        </authorList>
    </citation>
    <scope>NUCLEOTIDE SEQUENCE [LARGE SCALE GENOMIC DNA]</scope>
</reference>
<protein>
    <submittedName>
        <fullName evidence="3">Flavoprotein</fullName>
    </submittedName>
</protein>
<evidence type="ECO:0000313" key="3">
    <source>
        <dbReference type="EMBL" id="QAA75952.1"/>
    </source>
</evidence>
<dbReference type="AlphaFoldDB" id="A0A410FSJ5"/>
<dbReference type="Pfam" id="PF00258">
    <property type="entry name" value="Flavodoxin_1"/>
    <property type="match status" value="1"/>
</dbReference>
<organism evidence="3 4">
    <name type="scientific">Bipolaricaulis sibiricus</name>
    <dbReference type="NCBI Taxonomy" id="2501609"/>
    <lineage>
        <taxon>Bacteria</taxon>
        <taxon>Candidatus Bipolaricaulota</taxon>
        <taxon>Candidatus Bipolaricaulia</taxon>
        <taxon>Candidatus Bipolaricaulales</taxon>
        <taxon>Candidatus Bipolaricaulaceae</taxon>
        <taxon>Candidatus Bipolaricaulis</taxon>
    </lineage>
</organism>
<dbReference type="InterPro" id="IPR045761">
    <property type="entry name" value="ODP_dom"/>
</dbReference>
<comment type="similarity">
    <text evidence="1">In the N-terminal section; belongs to the zinc metallo-hydrolase group 3 family.</text>
</comment>
<dbReference type="InterPro" id="IPR008254">
    <property type="entry name" value="Flavodoxin/NO_synth"/>
</dbReference>
<dbReference type="EMBL" id="CP034928">
    <property type="protein sequence ID" value="QAA75952.1"/>
    <property type="molecule type" value="Genomic_DNA"/>
</dbReference>
<dbReference type="Gene3D" id="3.40.50.360">
    <property type="match status" value="1"/>
</dbReference>
<dbReference type="GO" id="GO:0009055">
    <property type="term" value="F:electron transfer activity"/>
    <property type="evidence" value="ECO:0007669"/>
    <property type="project" value="InterPro"/>
</dbReference>
<dbReference type="CDD" id="cd07709">
    <property type="entry name" value="flavodiiron_proteins_MBL-fold"/>
    <property type="match status" value="1"/>
</dbReference>
<dbReference type="GO" id="GO:0010181">
    <property type="term" value="F:FMN binding"/>
    <property type="evidence" value="ECO:0007669"/>
    <property type="project" value="InterPro"/>
</dbReference>
<dbReference type="InterPro" id="IPR016440">
    <property type="entry name" value="Rubredoxin-O_OxRdtase"/>
</dbReference>
<dbReference type="SMART" id="SM00849">
    <property type="entry name" value="Lactamase_B"/>
    <property type="match status" value="1"/>
</dbReference>
<dbReference type="PROSITE" id="PS50902">
    <property type="entry name" value="FLAVODOXIN_LIKE"/>
    <property type="match status" value="1"/>
</dbReference>
<dbReference type="SUPFAM" id="SSF52218">
    <property type="entry name" value="Flavoproteins"/>
    <property type="match status" value="1"/>
</dbReference>
<dbReference type="InterPro" id="IPR029039">
    <property type="entry name" value="Flavoprotein-like_sf"/>
</dbReference>
<dbReference type="PANTHER" id="PTHR43717">
    <property type="entry name" value="ANAEROBIC NITRIC OXIDE REDUCTASE FLAVORUBREDOXIN"/>
    <property type="match status" value="1"/>
</dbReference>
<dbReference type="GO" id="GO:0016491">
    <property type="term" value="F:oxidoreductase activity"/>
    <property type="evidence" value="ECO:0007669"/>
    <property type="project" value="InterPro"/>
</dbReference>
<dbReference type="InterPro" id="IPR036866">
    <property type="entry name" value="RibonucZ/Hydroxyglut_hydro"/>
</dbReference>